<evidence type="ECO:0000259" key="2">
    <source>
        <dbReference type="Pfam" id="PF16036"/>
    </source>
</evidence>
<evidence type="ECO:0000256" key="1">
    <source>
        <dbReference type="SAM" id="SignalP"/>
    </source>
</evidence>
<dbReference type="InterPro" id="IPR016088">
    <property type="entry name" value="Chalcone_isomerase_3-sand"/>
</dbReference>
<feature type="domain" description="Chalcone isomerase" evidence="2">
    <location>
        <begin position="37"/>
        <end position="201"/>
    </location>
</feature>
<proteinExistence type="predicted"/>
<protein>
    <recommendedName>
        <fullName evidence="2">Chalcone isomerase domain-containing protein</fullName>
    </recommendedName>
</protein>
<dbReference type="Gene3D" id="3.50.70.10">
    <property type="match status" value="1"/>
</dbReference>
<sequence>MVYPYRLSCLRILVQGGVCALIIACPVPAAASGQTLEVEGIPIAREVNQAGQTLQLVGAGVHTKFVFRIYLAALYAPDPNATAAQLIEGPGARRLHLHMLRDIESQDLDEAMRSELEANHSATDSWALKPSVDQMSRMLKTIDRLREGDTIDLDMNGATVDIVYNRQDKGRIDDPLLPAALMRVWLGDTPTQASLKQALLGLH</sequence>
<comment type="caution">
    <text evidence="3">The sequence shown here is derived from an EMBL/GenBank/DDBJ whole genome shotgun (WGS) entry which is preliminary data.</text>
</comment>
<dbReference type="OrthoDB" id="9795336at2"/>
<dbReference type="InterPro" id="IPR016087">
    <property type="entry name" value="Chalcone_isomerase"/>
</dbReference>
<keyword evidence="1" id="KW-0732">Signal</keyword>
<dbReference type="RefSeq" id="WP_094814753.1">
    <property type="nucleotide sequence ID" value="NZ_NEVU01000003.1"/>
</dbReference>
<evidence type="ECO:0000313" key="3">
    <source>
        <dbReference type="EMBL" id="OZI71255.1"/>
    </source>
</evidence>
<feature type="signal peptide" evidence="1">
    <location>
        <begin position="1"/>
        <end position="31"/>
    </location>
</feature>
<dbReference type="EMBL" id="NEVU01000003">
    <property type="protein sequence ID" value="OZI71255.1"/>
    <property type="molecule type" value="Genomic_DNA"/>
</dbReference>
<dbReference type="PROSITE" id="PS51257">
    <property type="entry name" value="PROKAR_LIPOPROTEIN"/>
    <property type="match status" value="1"/>
</dbReference>
<dbReference type="Pfam" id="PF16036">
    <property type="entry name" value="Chalcone_3"/>
    <property type="match status" value="1"/>
</dbReference>
<reference evidence="4" key="1">
    <citation type="submission" date="2017-05" db="EMBL/GenBank/DDBJ databases">
        <title>Complete and WGS of Bordetella genogroups.</title>
        <authorList>
            <person name="Spilker T."/>
            <person name="Lipuma J."/>
        </authorList>
    </citation>
    <scope>NUCLEOTIDE SEQUENCE [LARGE SCALE GENOMIC DNA]</scope>
    <source>
        <strain evidence="4">AU6712</strain>
    </source>
</reference>
<accession>A0A261VB81</accession>
<dbReference type="Proteomes" id="UP000216429">
    <property type="component" value="Unassembled WGS sequence"/>
</dbReference>
<evidence type="ECO:0000313" key="4">
    <source>
        <dbReference type="Proteomes" id="UP000216429"/>
    </source>
</evidence>
<dbReference type="GO" id="GO:0016872">
    <property type="term" value="F:intramolecular lyase activity"/>
    <property type="evidence" value="ECO:0007669"/>
    <property type="project" value="InterPro"/>
</dbReference>
<keyword evidence="4" id="KW-1185">Reference proteome</keyword>
<dbReference type="SUPFAM" id="SSF54626">
    <property type="entry name" value="Chalcone isomerase"/>
    <property type="match status" value="1"/>
</dbReference>
<organism evidence="3 4">
    <name type="scientific">Bordetella genomosp. 12</name>
    <dbReference type="NCBI Taxonomy" id="463035"/>
    <lineage>
        <taxon>Bacteria</taxon>
        <taxon>Pseudomonadati</taxon>
        <taxon>Pseudomonadota</taxon>
        <taxon>Betaproteobacteria</taxon>
        <taxon>Burkholderiales</taxon>
        <taxon>Alcaligenaceae</taxon>
        <taxon>Bordetella</taxon>
    </lineage>
</organism>
<dbReference type="InterPro" id="IPR036298">
    <property type="entry name" value="Chalcone_isomerase_sf"/>
</dbReference>
<dbReference type="AlphaFoldDB" id="A0A261VB81"/>
<feature type="chain" id="PRO_5012853938" description="Chalcone isomerase domain-containing protein" evidence="1">
    <location>
        <begin position="32"/>
        <end position="203"/>
    </location>
</feature>
<gene>
    <name evidence="3" type="ORF">CAL22_15485</name>
</gene>
<name>A0A261VB81_9BORD</name>